<dbReference type="PANTHER" id="PTHR33627">
    <property type="entry name" value="TRANSPOSASE"/>
    <property type="match status" value="1"/>
</dbReference>
<dbReference type="InterPro" id="IPR038721">
    <property type="entry name" value="IS701-like_DDE_dom"/>
</dbReference>
<dbReference type="KEGG" id="salf:SMD44_04425"/>
<dbReference type="eggNOG" id="COG5659">
    <property type="taxonomic scope" value="Bacteria"/>
</dbReference>
<name>A0A1Z1WEV5_9ACTN</name>
<dbReference type="AlphaFoldDB" id="A0A1Z1WEV5"/>
<reference evidence="2 3" key="1">
    <citation type="submission" date="2017-05" db="EMBL/GenBank/DDBJ databases">
        <title>Streptomyces alboflavus Genome sequencing and assembly.</title>
        <authorList>
            <person name="Wang Y."/>
            <person name="Du B."/>
            <person name="Ding Y."/>
            <person name="Liu H."/>
            <person name="Hou Q."/>
            <person name="Liu K."/>
            <person name="Wang C."/>
            <person name="Yao L."/>
        </authorList>
    </citation>
    <scope>NUCLEOTIDE SEQUENCE [LARGE SCALE GENOMIC DNA]</scope>
    <source>
        <strain evidence="2 3">MDJK44</strain>
    </source>
</reference>
<evidence type="ECO:0000259" key="1">
    <source>
        <dbReference type="Pfam" id="PF13546"/>
    </source>
</evidence>
<dbReference type="Pfam" id="PF13546">
    <property type="entry name" value="DDE_5"/>
    <property type="match status" value="1"/>
</dbReference>
<protein>
    <recommendedName>
        <fullName evidence="1">Transposase IS701-like DDE domain-containing protein</fullName>
    </recommendedName>
</protein>
<keyword evidence="3" id="KW-1185">Reference proteome</keyword>
<dbReference type="STRING" id="67267.GCA_000716675_04307"/>
<accession>A0A1Z1WEV5</accession>
<dbReference type="PANTHER" id="PTHR33627:SF1">
    <property type="entry name" value="TRANSPOSASE"/>
    <property type="match status" value="1"/>
</dbReference>
<dbReference type="Proteomes" id="UP000195880">
    <property type="component" value="Chromosome"/>
</dbReference>
<gene>
    <name evidence="2" type="ORF">SMD44_04425</name>
</gene>
<proteinExistence type="predicted"/>
<dbReference type="InterPro" id="IPR039365">
    <property type="entry name" value="IS701-like"/>
</dbReference>
<sequence>MSAFSRQVFAELPRADQRRWAHAFLVSLLATPGKKSVRRLAATVSDSPTAFLSLHQFINASPWAWAPVRVELARWASCRMGPQAYVIDRAVLPKRGPHSCGAHRRFVASAGRHTTCQVGLAGFLATAEEAVPADWRLLLPGLWGSDPAHRLRARVPDDVPGSPAEQLVLDLADSLAGATGNSSLPVVADLPDGIDTAAVARGLDLRGRGFLLAVPGTPPGPRHAPVPVPHRTHRIVALPALPALPRERGPSRWWLTNLTHARADRLLALTQAAVRAGRSLEALESGFGLADFGGRSYPGWHHHMTMTSAAYAFSRLGGEWELPDLIAS</sequence>
<organism evidence="2 3">
    <name type="scientific">Streptomyces alboflavus</name>
    <dbReference type="NCBI Taxonomy" id="67267"/>
    <lineage>
        <taxon>Bacteria</taxon>
        <taxon>Bacillati</taxon>
        <taxon>Actinomycetota</taxon>
        <taxon>Actinomycetes</taxon>
        <taxon>Kitasatosporales</taxon>
        <taxon>Streptomycetaceae</taxon>
        <taxon>Streptomyces</taxon>
    </lineage>
</organism>
<feature type="domain" description="Transposase IS701-like DDE" evidence="1">
    <location>
        <begin position="8"/>
        <end position="275"/>
    </location>
</feature>
<evidence type="ECO:0000313" key="2">
    <source>
        <dbReference type="EMBL" id="ARX84967.1"/>
    </source>
</evidence>
<evidence type="ECO:0000313" key="3">
    <source>
        <dbReference type="Proteomes" id="UP000195880"/>
    </source>
</evidence>
<dbReference type="EMBL" id="CP021748">
    <property type="protein sequence ID" value="ARX84967.1"/>
    <property type="molecule type" value="Genomic_DNA"/>
</dbReference>